<dbReference type="EMBL" id="CACRZD030000002">
    <property type="protein sequence ID" value="CAA6656080.1"/>
    <property type="molecule type" value="Genomic_DNA"/>
</dbReference>
<reference evidence="1 2" key="1">
    <citation type="submission" date="2019-12" db="EMBL/GenBank/DDBJ databases">
        <authorList>
            <person name="Scholz U."/>
            <person name="Mascher M."/>
            <person name="Fiebig A."/>
        </authorList>
    </citation>
    <scope>NUCLEOTIDE SEQUENCE</scope>
</reference>
<keyword evidence="2" id="KW-1185">Reference proteome</keyword>
<dbReference type="Proteomes" id="UP001189122">
    <property type="component" value="Unassembled WGS sequence"/>
</dbReference>
<protein>
    <submittedName>
        <fullName evidence="1">Uncharacterized protein</fullName>
    </submittedName>
</protein>
<dbReference type="EMBL" id="LR743589">
    <property type="protein sequence ID" value="CAA2616398.1"/>
    <property type="molecule type" value="Genomic_DNA"/>
</dbReference>
<proteinExistence type="predicted"/>
<gene>
    <name evidence="1" type="ORF">SI7747_02002620</name>
</gene>
<sequence>MFCDMLDHICLVTWCVKQCRINLS</sequence>
<accession>A0A7I8IE60</accession>
<name>A0A7I8IE60_SPIIN</name>
<organism evidence="1">
    <name type="scientific">Spirodela intermedia</name>
    <name type="common">Intermediate duckweed</name>
    <dbReference type="NCBI Taxonomy" id="51605"/>
    <lineage>
        <taxon>Eukaryota</taxon>
        <taxon>Viridiplantae</taxon>
        <taxon>Streptophyta</taxon>
        <taxon>Embryophyta</taxon>
        <taxon>Tracheophyta</taxon>
        <taxon>Spermatophyta</taxon>
        <taxon>Magnoliopsida</taxon>
        <taxon>Liliopsida</taxon>
        <taxon>Araceae</taxon>
        <taxon>Lemnoideae</taxon>
        <taxon>Spirodela</taxon>
    </lineage>
</organism>
<evidence type="ECO:0000313" key="1">
    <source>
        <dbReference type="EMBL" id="CAA2616398.1"/>
    </source>
</evidence>
<evidence type="ECO:0000313" key="2">
    <source>
        <dbReference type="Proteomes" id="UP001189122"/>
    </source>
</evidence>
<dbReference type="AlphaFoldDB" id="A0A7I8IE60"/>